<evidence type="ECO:0000313" key="11">
    <source>
        <dbReference type="Proteomes" id="UP000005010"/>
    </source>
</evidence>
<evidence type="ECO:0000256" key="1">
    <source>
        <dbReference type="ARBA" id="ARBA00001966"/>
    </source>
</evidence>
<evidence type="ECO:0000256" key="7">
    <source>
        <dbReference type="ARBA" id="ARBA00023014"/>
    </source>
</evidence>
<keyword evidence="11" id="KW-1185">Reference proteome</keyword>
<dbReference type="GO" id="GO:0046872">
    <property type="term" value="F:metal ion binding"/>
    <property type="evidence" value="ECO:0007669"/>
    <property type="project" value="UniProtKB-KW"/>
</dbReference>
<dbReference type="GO" id="GO:0035598">
    <property type="term" value="F:tRNA (N(6)-L-threonylcarbamoyladenosine(37)-C(2))-methylthiotransferase activity"/>
    <property type="evidence" value="ECO:0007669"/>
    <property type="project" value="TreeGrafter"/>
</dbReference>
<dbReference type="Gene3D" id="3.80.30.20">
    <property type="entry name" value="tm_1862 like domain"/>
    <property type="match status" value="1"/>
</dbReference>
<dbReference type="Pfam" id="PF00919">
    <property type="entry name" value="UPF0004"/>
    <property type="match status" value="1"/>
</dbReference>
<dbReference type="PATRIC" id="fig|182217.3.peg.1193"/>
<dbReference type="PROSITE" id="PS51918">
    <property type="entry name" value="RADICAL_SAM"/>
    <property type="match status" value="1"/>
</dbReference>
<reference evidence="11" key="1">
    <citation type="submission" date="2012-04" db="EMBL/GenBank/DDBJ databases">
        <title>Complete genome sequence of Helicobacter cetorum strain MIT 00-7128.</title>
        <authorList>
            <person name="Kersulyte D."/>
            <person name="Berg D.E."/>
        </authorList>
    </citation>
    <scope>NUCLEOTIDE SEQUENCE [LARGE SCALE GENOMIC DNA]</scope>
    <source>
        <strain evidence="11">MIT 00-7128</strain>
    </source>
</reference>
<dbReference type="InterPro" id="IPR023404">
    <property type="entry name" value="rSAM_horseshoe"/>
</dbReference>
<dbReference type="PROSITE" id="PS51449">
    <property type="entry name" value="MTTASE_N"/>
    <property type="match status" value="1"/>
</dbReference>
<dbReference type="EMBL" id="CP003479">
    <property type="protein sequence ID" value="AFI04387.1"/>
    <property type="molecule type" value="Genomic_DNA"/>
</dbReference>
<evidence type="ECO:0000256" key="6">
    <source>
        <dbReference type="ARBA" id="ARBA00023004"/>
    </source>
</evidence>
<dbReference type="SMART" id="SM00729">
    <property type="entry name" value="Elp3"/>
    <property type="match status" value="1"/>
</dbReference>
<dbReference type="RefSeq" id="WP_014661257.1">
    <property type="nucleotide sequence ID" value="NC_017737.1"/>
</dbReference>
<evidence type="ECO:0000256" key="3">
    <source>
        <dbReference type="ARBA" id="ARBA00022679"/>
    </source>
</evidence>
<comment type="cofactor">
    <cofactor evidence="1">
        <name>[4Fe-4S] cluster</name>
        <dbReference type="ChEBI" id="CHEBI:49883"/>
    </cofactor>
</comment>
<dbReference type="InterPro" id="IPR020612">
    <property type="entry name" value="Methylthiotransferase_CS"/>
</dbReference>
<keyword evidence="7" id="KW-0411">Iron-sulfur</keyword>
<keyword evidence="3" id="KW-0808">Transferase</keyword>
<protein>
    <submittedName>
        <fullName evidence="10">MiaB-like tRNA modifying enzyme</fullName>
    </submittedName>
</protein>
<dbReference type="NCBIfam" id="TIGR01579">
    <property type="entry name" value="MiaB-like-C"/>
    <property type="match status" value="1"/>
</dbReference>
<dbReference type="InterPro" id="IPR058240">
    <property type="entry name" value="rSAM_sf"/>
</dbReference>
<dbReference type="HOGENOM" id="CLU_018697_1_0_7"/>
<dbReference type="InterPro" id="IPR038135">
    <property type="entry name" value="Methylthiotransferase_N_sf"/>
</dbReference>
<dbReference type="InterPro" id="IPR006638">
    <property type="entry name" value="Elp3/MiaA/NifB-like_rSAM"/>
</dbReference>
<dbReference type="InterPro" id="IPR006467">
    <property type="entry name" value="MiaB-like_bact"/>
</dbReference>
<dbReference type="Gene3D" id="3.40.50.12160">
    <property type="entry name" value="Methylthiotransferase, N-terminal domain"/>
    <property type="match status" value="1"/>
</dbReference>
<dbReference type="PANTHER" id="PTHR11918:SF45">
    <property type="entry name" value="THREONYLCARBAMOYLADENOSINE TRNA METHYLTHIOTRANSFERASE"/>
    <property type="match status" value="1"/>
</dbReference>
<dbReference type="PROSITE" id="PS01278">
    <property type="entry name" value="MTTASE_RADICAL"/>
    <property type="match status" value="1"/>
</dbReference>
<dbReference type="NCBIfam" id="TIGR00089">
    <property type="entry name" value="MiaB/RimO family radical SAM methylthiotransferase"/>
    <property type="match status" value="1"/>
</dbReference>
<gene>
    <name evidence="10" type="ordered locus">HCW_05625</name>
</gene>
<dbReference type="STRING" id="182217.HCW_05625"/>
<keyword evidence="4" id="KW-0949">S-adenosyl-L-methionine</keyword>
<feature type="domain" description="Radical SAM core" evidence="9">
    <location>
        <begin position="130"/>
        <end position="355"/>
    </location>
</feature>
<dbReference type="PANTHER" id="PTHR11918">
    <property type="entry name" value="RADICAL SAM PROTEINS"/>
    <property type="match status" value="1"/>
</dbReference>
<evidence type="ECO:0000256" key="2">
    <source>
        <dbReference type="ARBA" id="ARBA00022485"/>
    </source>
</evidence>
<dbReference type="Pfam" id="PF04055">
    <property type="entry name" value="Radical_SAM"/>
    <property type="match status" value="1"/>
</dbReference>
<dbReference type="Proteomes" id="UP000005010">
    <property type="component" value="Chromosome"/>
</dbReference>
<proteinExistence type="predicted"/>
<evidence type="ECO:0000256" key="5">
    <source>
        <dbReference type="ARBA" id="ARBA00022723"/>
    </source>
</evidence>
<evidence type="ECO:0000259" key="9">
    <source>
        <dbReference type="PROSITE" id="PS51918"/>
    </source>
</evidence>
<evidence type="ECO:0000259" key="8">
    <source>
        <dbReference type="PROSITE" id="PS51449"/>
    </source>
</evidence>
<sequence length="418" mass="47909">MKKVYFKTFGCRTNLFDTQVMLENLKDFTHTLEEDEADIIVVNSCTVTNGADSAVKSYTKKMARLNKQVLFTGCGVKTQGKELFEDGHVKGVFGHDNKEKISVFLKENKRFFIDDDLENKHLDSTMVSEFVGKTRAFIKIQEGCDFDCNYCIIPSVRGRARSFEERKIVEQVEILCSKGVQEVVLTGTNVGSYGKDKESNVARLIKKLSLIQGLKRVRVGSLEPNQISEEFLELLEEDFLEKHLHIALQHSHDSMLERMNRRNRVKSDRDLLEKIALKGFAIGTDFIVGHPGETQSIFKEAFKNMQDLPLTHIHPFIYSKRKDTPSSFMTDSVNLEVSKERLNAIKNLILEKNKAFRQLHFSKKTPLKALVESQKDGEFKALDQFFNPLKIKSDKPLKASFLEITDYVVGERENYAKF</sequence>
<dbReference type="InterPro" id="IPR007197">
    <property type="entry name" value="rSAM"/>
</dbReference>
<dbReference type="GO" id="GO:0051539">
    <property type="term" value="F:4 iron, 4 sulfur cluster binding"/>
    <property type="evidence" value="ECO:0007669"/>
    <property type="project" value="UniProtKB-KW"/>
</dbReference>
<dbReference type="KEGG" id="hce:HCW_05625"/>
<dbReference type="SFLD" id="SFLDS00029">
    <property type="entry name" value="Radical_SAM"/>
    <property type="match status" value="1"/>
</dbReference>
<keyword evidence="6" id="KW-0408">Iron</keyword>
<keyword evidence="2" id="KW-0004">4Fe-4S</keyword>
<name>I0EN68_HELC0</name>
<dbReference type="SUPFAM" id="SSF102114">
    <property type="entry name" value="Radical SAM enzymes"/>
    <property type="match status" value="1"/>
</dbReference>
<dbReference type="SFLD" id="SFLDG01082">
    <property type="entry name" value="B12-binding_domain_containing"/>
    <property type="match status" value="1"/>
</dbReference>
<evidence type="ECO:0000256" key="4">
    <source>
        <dbReference type="ARBA" id="ARBA00022691"/>
    </source>
</evidence>
<dbReference type="InterPro" id="IPR013848">
    <property type="entry name" value="Methylthiotransferase_N"/>
</dbReference>
<feature type="domain" description="MTTase N-terminal" evidence="8">
    <location>
        <begin position="2"/>
        <end position="110"/>
    </location>
</feature>
<accession>I0EN68</accession>
<dbReference type="AlphaFoldDB" id="I0EN68"/>
<organism evidence="10 11">
    <name type="scientific">Helicobacter cetorum (strain ATCC BAA-429 / MIT 00-7128)</name>
    <dbReference type="NCBI Taxonomy" id="182217"/>
    <lineage>
        <taxon>Bacteria</taxon>
        <taxon>Pseudomonadati</taxon>
        <taxon>Campylobacterota</taxon>
        <taxon>Epsilonproteobacteria</taxon>
        <taxon>Campylobacterales</taxon>
        <taxon>Helicobacteraceae</taxon>
        <taxon>Helicobacter</taxon>
    </lineage>
</organism>
<evidence type="ECO:0000313" key="10">
    <source>
        <dbReference type="EMBL" id="AFI04387.1"/>
    </source>
</evidence>
<dbReference type="InterPro" id="IPR005839">
    <property type="entry name" value="Methylthiotransferase"/>
</dbReference>
<dbReference type="eggNOG" id="COG0621">
    <property type="taxonomic scope" value="Bacteria"/>
</dbReference>
<keyword evidence="5" id="KW-0479">Metal-binding</keyword>